<dbReference type="Proteomes" id="UP000002939">
    <property type="component" value="Unassembled WGS sequence"/>
</dbReference>
<reference evidence="3" key="1">
    <citation type="submission" date="2009-09" db="EMBL/GenBank/DDBJ databases">
        <authorList>
            <consortium name="The Broad Institute Genome Sequencing Platform"/>
            <person name="Ward D."/>
            <person name="Feldgarden M."/>
            <person name="Earl A."/>
            <person name="Young S.K."/>
            <person name="Zeng Q."/>
            <person name="Koehrsen M."/>
            <person name="Alvarado L."/>
            <person name="Berlin A."/>
            <person name="Bochicchio J."/>
            <person name="Borenstein D."/>
            <person name="Chapman S.B."/>
            <person name="Chen Z."/>
            <person name="Engels R."/>
            <person name="Freedman E."/>
            <person name="Gellesch M."/>
            <person name="Goldberg J."/>
            <person name="Griggs A."/>
            <person name="Gujja S."/>
            <person name="Heilman E."/>
            <person name="Heiman D."/>
            <person name="Hepburn T."/>
            <person name="Howarth C."/>
            <person name="Jen D."/>
            <person name="Larson L."/>
            <person name="Lewis B."/>
            <person name="Mehta T."/>
            <person name="Park D."/>
            <person name="Pearson M."/>
            <person name="Roberts A."/>
            <person name="Saif S."/>
            <person name="Shea T."/>
            <person name="Shenoy N."/>
            <person name="Sisk P."/>
            <person name="Stolte C."/>
            <person name="Sykes S."/>
            <person name="Thomson T."/>
            <person name="Walk T."/>
            <person name="White J."/>
            <person name="Yandava C."/>
            <person name="Sibley C.D."/>
            <person name="Field T.R."/>
            <person name="Grinwis M."/>
            <person name="Eshaghurshan C.S."/>
            <person name="Surette M.G."/>
            <person name="Haas B."/>
            <person name="Nusbaum C."/>
            <person name="Birren B."/>
        </authorList>
    </citation>
    <scope>NUCLEOTIDE SEQUENCE [LARGE SCALE GENOMIC DNA]</scope>
    <source>
        <strain evidence="3">ATCC 700633</strain>
    </source>
</reference>
<dbReference type="AlphaFoldDB" id="D0BM88"/>
<feature type="domain" description="DUF6287" evidence="2">
    <location>
        <begin position="237"/>
        <end position="268"/>
    </location>
</feature>
<sequence>MKKTHLLVGLGISISLLTACQNSSSNSNSATTEAETTTQTTVAPKPVTDYTLYNSVLKDYKEVVENVTKHSNDHSKITLNDNVNSIAYLVKKGFDSPGISYTLYDFDKNNVDELVISMDSSKENHYILDIYTISEGKLIRVTNRENKLDMIGERMQIFPLEDGTFLYIGVGTSRDHGYIHYKLNDKGDALEEIKEIITDDNVKTLSPKIDLKQKEWKPTQWYITSPEKQKEVTQKKLDIQAIQNGDYSSLKGTWVDGTGHTFIFDEKGLVDENYEMKLSYFKEYKGTLIGGYGPKNSPVGGAAVYIIPGGVPMTADRNDTFVDPIQTDKDRIFAGQQFPRFASEFHYRIDD</sequence>
<evidence type="ECO:0000313" key="3">
    <source>
        <dbReference type="EMBL" id="EEW93103.2"/>
    </source>
</evidence>
<dbReference type="OrthoDB" id="2136578at2"/>
<dbReference type="HOGENOM" id="CLU_066013_0_0_9"/>
<keyword evidence="4" id="KW-1185">Reference proteome</keyword>
<feature type="chain" id="PRO_5039580162" description="DUF6287 domain-containing protein" evidence="1">
    <location>
        <begin position="20"/>
        <end position="351"/>
    </location>
</feature>
<dbReference type="RefSeq" id="WP_020991403.1">
    <property type="nucleotide sequence ID" value="NZ_KI391971.1"/>
</dbReference>
<dbReference type="PROSITE" id="PS51257">
    <property type="entry name" value="PROKAR_LIPOPROTEIN"/>
    <property type="match status" value="1"/>
</dbReference>
<accession>D0BM88</accession>
<name>D0BM88_9LACT</name>
<dbReference type="eggNOG" id="ENOG502ZIF1">
    <property type="taxonomic scope" value="Bacteria"/>
</dbReference>
<dbReference type="EMBL" id="ACRF02000016">
    <property type="protein sequence ID" value="EEW93103.2"/>
    <property type="molecule type" value="Genomic_DNA"/>
</dbReference>
<reference evidence="3" key="2">
    <citation type="submission" date="2011-10" db="EMBL/GenBank/DDBJ databases">
        <title>The Genome Sequence of Granulicatella elegans ATCC 700633.</title>
        <authorList>
            <consortium name="The Broad Institute Genome Sequencing Platform"/>
            <consortium name="The Broad Institute Genome Sequencing Center for Infectious Disease"/>
            <person name="Earl A."/>
            <person name="Ward D."/>
            <person name="Feldgarden M."/>
            <person name="Gevers D."/>
            <person name="Sibley C.D."/>
            <person name="Field T.R."/>
            <person name="Grinwis M."/>
            <person name="Eshaghurshan C.S."/>
            <person name="Surette M.G."/>
            <person name="Young S.K."/>
            <person name="Zeng Q."/>
            <person name="Gargeya S."/>
            <person name="Fitzgerald M."/>
            <person name="Haas B."/>
            <person name="Abouelleil A."/>
            <person name="Alvarado L."/>
            <person name="Arachchi H.M."/>
            <person name="Berlin A."/>
            <person name="Brown A."/>
            <person name="Chapman S.B."/>
            <person name="Chen Z."/>
            <person name="Dunbar C."/>
            <person name="Freedman E."/>
            <person name="Gearin G."/>
            <person name="Goldberg J."/>
            <person name="Griggs A."/>
            <person name="Gujja S."/>
            <person name="Heiman D."/>
            <person name="Howarth C."/>
            <person name="Larson L."/>
            <person name="Lui A."/>
            <person name="MacDonald P.J.P."/>
            <person name="Montmayeur A."/>
            <person name="Murphy C."/>
            <person name="Neiman D."/>
            <person name="Pearson M."/>
            <person name="Priest M."/>
            <person name="Roberts A."/>
            <person name="Saif S."/>
            <person name="Shea T."/>
            <person name="Shenoy N."/>
            <person name="Sisk P."/>
            <person name="Stolte C."/>
            <person name="Sykes S."/>
            <person name="Wortman J."/>
            <person name="Nusbaum C."/>
            <person name="Birren B."/>
        </authorList>
    </citation>
    <scope>NUCLEOTIDE SEQUENCE [LARGE SCALE GENOMIC DNA]</scope>
    <source>
        <strain evidence="3">ATCC 700633</strain>
    </source>
</reference>
<feature type="signal peptide" evidence="1">
    <location>
        <begin position="1"/>
        <end position="19"/>
    </location>
</feature>
<gene>
    <name evidence="3" type="ORF">HMPREF0446_01091</name>
</gene>
<evidence type="ECO:0000259" key="2">
    <source>
        <dbReference type="Pfam" id="PF19804"/>
    </source>
</evidence>
<evidence type="ECO:0000256" key="1">
    <source>
        <dbReference type="SAM" id="SignalP"/>
    </source>
</evidence>
<evidence type="ECO:0000313" key="4">
    <source>
        <dbReference type="Proteomes" id="UP000002939"/>
    </source>
</evidence>
<comment type="caution">
    <text evidence="3">The sequence shown here is derived from an EMBL/GenBank/DDBJ whole genome shotgun (WGS) entry which is preliminary data.</text>
</comment>
<dbReference type="Pfam" id="PF19804">
    <property type="entry name" value="DUF6287"/>
    <property type="match status" value="1"/>
</dbReference>
<keyword evidence="1" id="KW-0732">Signal</keyword>
<protein>
    <recommendedName>
        <fullName evidence="2">DUF6287 domain-containing protein</fullName>
    </recommendedName>
</protein>
<proteinExistence type="predicted"/>
<organism evidence="3 4">
    <name type="scientific">Granulicatella elegans ATCC 700633</name>
    <dbReference type="NCBI Taxonomy" id="626369"/>
    <lineage>
        <taxon>Bacteria</taxon>
        <taxon>Bacillati</taxon>
        <taxon>Bacillota</taxon>
        <taxon>Bacilli</taxon>
        <taxon>Lactobacillales</taxon>
        <taxon>Carnobacteriaceae</taxon>
        <taxon>Granulicatella</taxon>
    </lineage>
</organism>
<dbReference type="InterPro" id="IPR046254">
    <property type="entry name" value="DUF6287"/>
</dbReference>